<organism evidence="11 12">
    <name type="scientific">Oedothorax gibbosus</name>
    <dbReference type="NCBI Taxonomy" id="931172"/>
    <lineage>
        <taxon>Eukaryota</taxon>
        <taxon>Metazoa</taxon>
        <taxon>Ecdysozoa</taxon>
        <taxon>Arthropoda</taxon>
        <taxon>Chelicerata</taxon>
        <taxon>Arachnida</taxon>
        <taxon>Araneae</taxon>
        <taxon>Araneomorphae</taxon>
        <taxon>Entelegynae</taxon>
        <taxon>Araneoidea</taxon>
        <taxon>Linyphiidae</taxon>
        <taxon>Erigoninae</taxon>
        <taxon>Oedothorax</taxon>
    </lineage>
</organism>
<dbReference type="Gene3D" id="2.60.40.10">
    <property type="entry name" value="Immunoglobulins"/>
    <property type="match status" value="3"/>
</dbReference>
<keyword evidence="4" id="KW-0677">Repeat</keyword>
<keyword evidence="2" id="KW-1003">Cell membrane</keyword>
<evidence type="ECO:0000256" key="2">
    <source>
        <dbReference type="ARBA" id="ARBA00022475"/>
    </source>
</evidence>
<dbReference type="SMART" id="SM00408">
    <property type="entry name" value="IGc2"/>
    <property type="match status" value="3"/>
</dbReference>
<protein>
    <recommendedName>
        <fullName evidence="10">Ig-like domain-containing protein</fullName>
    </recommendedName>
</protein>
<evidence type="ECO:0000256" key="1">
    <source>
        <dbReference type="ARBA" id="ARBA00004236"/>
    </source>
</evidence>
<dbReference type="Pfam" id="PF07686">
    <property type="entry name" value="V-set"/>
    <property type="match status" value="1"/>
</dbReference>
<evidence type="ECO:0000259" key="10">
    <source>
        <dbReference type="PROSITE" id="PS50835"/>
    </source>
</evidence>
<keyword evidence="5" id="KW-0472">Membrane</keyword>
<dbReference type="AlphaFoldDB" id="A0AAV6UV89"/>
<dbReference type="InterPro" id="IPR013098">
    <property type="entry name" value="Ig_I-set"/>
</dbReference>
<dbReference type="Pfam" id="PF13927">
    <property type="entry name" value="Ig_3"/>
    <property type="match status" value="1"/>
</dbReference>
<evidence type="ECO:0000256" key="5">
    <source>
        <dbReference type="ARBA" id="ARBA00023136"/>
    </source>
</evidence>
<dbReference type="InterPro" id="IPR036179">
    <property type="entry name" value="Ig-like_dom_sf"/>
</dbReference>
<dbReference type="InterPro" id="IPR013106">
    <property type="entry name" value="Ig_V-set"/>
</dbReference>
<keyword evidence="3 9" id="KW-0732">Signal</keyword>
<proteinExistence type="predicted"/>
<sequence length="361" mass="40400">MAIFSFLLYFLLFGTNLYFVLGQQNPSISYITKEQYANIGDTIDLHCSVHYASSYNVLWVKVAPNGQASIISSGSSQLIPDQRYSIRHDDASSTYTLQITKVQEVDSGLYQCQVIIASISKLTEDAWVHVRIPPVILDNSTQTVQTTSGARVFLHCYATGLPEPKVSWRRENNDILPTGGAVYRGNILAIHNISKHDRGTYYCIADNGVGKGARRHVGVEVEFAPVVTVPKSRYRQALDYDMDLYCQVEAYPEPSILWLKDQHQIFDNQREHFITTYSSESGFLETKLRVAAIEEDDYGVYTCKAINKLGHDQKYITLEESFSIECPPACGLSGSSSIFSTFSSALLIFTGIFHLKLATIL</sequence>
<dbReference type="InterPro" id="IPR013783">
    <property type="entry name" value="Ig-like_fold"/>
</dbReference>
<keyword evidence="7" id="KW-0325">Glycoprotein</keyword>
<dbReference type="InterPro" id="IPR003599">
    <property type="entry name" value="Ig_sub"/>
</dbReference>
<dbReference type="GO" id="GO:0043005">
    <property type="term" value="C:neuron projection"/>
    <property type="evidence" value="ECO:0007669"/>
    <property type="project" value="TreeGrafter"/>
</dbReference>
<dbReference type="SMART" id="SM00409">
    <property type="entry name" value="IG"/>
    <property type="match status" value="3"/>
</dbReference>
<dbReference type="EMBL" id="JAFNEN010000272">
    <property type="protein sequence ID" value="KAG8187436.1"/>
    <property type="molecule type" value="Genomic_DNA"/>
</dbReference>
<comment type="caution">
    <text evidence="11">The sequence shown here is derived from an EMBL/GenBank/DDBJ whole genome shotgun (WGS) entry which is preliminary data.</text>
</comment>
<evidence type="ECO:0000256" key="6">
    <source>
        <dbReference type="ARBA" id="ARBA00023157"/>
    </source>
</evidence>
<feature type="domain" description="Ig-like" evidence="10">
    <location>
        <begin position="133"/>
        <end position="220"/>
    </location>
</feature>
<feature type="chain" id="PRO_5043933250" description="Ig-like domain-containing protein" evidence="9">
    <location>
        <begin position="23"/>
        <end position="361"/>
    </location>
</feature>
<dbReference type="PANTHER" id="PTHR12231:SF220">
    <property type="entry name" value="LACHESIN"/>
    <property type="match status" value="1"/>
</dbReference>
<evidence type="ECO:0000256" key="3">
    <source>
        <dbReference type="ARBA" id="ARBA00022729"/>
    </source>
</evidence>
<feature type="signal peptide" evidence="9">
    <location>
        <begin position="1"/>
        <end position="22"/>
    </location>
</feature>
<keyword evidence="12" id="KW-1185">Reference proteome</keyword>
<dbReference type="InterPro" id="IPR051170">
    <property type="entry name" value="Neural/epithelial_adhesion"/>
</dbReference>
<dbReference type="Pfam" id="PF07679">
    <property type="entry name" value="I-set"/>
    <property type="match status" value="1"/>
</dbReference>
<reference evidence="11 12" key="1">
    <citation type="journal article" date="2022" name="Nat. Ecol. Evol.">
        <title>A masculinizing supergene underlies an exaggerated male reproductive morph in a spider.</title>
        <authorList>
            <person name="Hendrickx F."/>
            <person name="De Corte Z."/>
            <person name="Sonet G."/>
            <person name="Van Belleghem S.M."/>
            <person name="Kostlbacher S."/>
            <person name="Vangestel C."/>
        </authorList>
    </citation>
    <scope>NUCLEOTIDE SEQUENCE [LARGE SCALE GENOMIC DNA]</scope>
    <source>
        <strain evidence="11">W744_W776</strain>
    </source>
</reference>
<accession>A0AAV6UV89</accession>
<evidence type="ECO:0000256" key="7">
    <source>
        <dbReference type="ARBA" id="ARBA00023180"/>
    </source>
</evidence>
<evidence type="ECO:0000313" key="11">
    <source>
        <dbReference type="EMBL" id="KAG8187436.1"/>
    </source>
</evidence>
<keyword evidence="6" id="KW-1015">Disulfide bond</keyword>
<comment type="subcellular location">
    <subcellularLocation>
        <location evidence="1">Cell membrane</location>
    </subcellularLocation>
</comment>
<dbReference type="InterPro" id="IPR003598">
    <property type="entry name" value="Ig_sub2"/>
</dbReference>
<feature type="domain" description="Ig-like" evidence="10">
    <location>
        <begin position="225"/>
        <end position="323"/>
    </location>
</feature>
<feature type="domain" description="Ig-like" evidence="10">
    <location>
        <begin position="26"/>
        <end position="123"/>
    </location>
</feature>
<gene>
    <name evidence="11" type="ORF">JTE90_009509</name>
</gene>
<dbReference type="GO" id="GO:0005886">
    <property type="term" value="C:plasma membrane"/>
    <property type="evidence" value="ECO:0007669"/>
    <property type="project" value="UniProtKB-SubCell"/>
</dbReference>
<dbReference type="FunFam" id="2.60.40.10:FF:000328">
    <property type="entry name" value="CLUMA_CG000981, isoform A"/>
    <property type="match status" value="1"/>
</dbReference>
<evidence type="ECO:0000256" key="8">
    <source>
        <dbReference type="ARBA" id="ARBA00023319"/>
    </source>
</evidence>
<name>A0AAV6UV89_9ARAC</name>
<dbReference type="SUPFAM" id="SSF48726">
    <property type="entry name" value="Immunoglobulin"/>
    <property type="match status" value="3"/>
</dbReference>
<dbReference type="InterPro" id="IPR007110">
    <property type="entry name" value="Ig-like_dom"/>
</dbReference>
<evidence type="ECO:0000256" key="4">
    <source>
        <dbReference type="ARBA" id="ARBA00022737"/>
    </source>
</evidence>
<dbReference type="PROSITE" id="PS50835">
    <property type="entry name" value="IG_LIKE"/>
    <property type="match status" value="3"/>
</dbReference>
<dbReference type="PANTHER" id="PTHR12231">
    <property type="entry name" value="CTX-RELATED TYPE I TRANSMEMBRANE PROTEIN"/>
    <property type="match status" value="1"/>
</dbReference>
<evidence type="ECO:0000256" key="9">
    <source>
        <dbReference type="SAM" id="SignalP"/>
    </source>
</evidence>
<keyword evidence="8" id="KW-0393">Immunoglobulin domain</keyword>
<dbReference type="Proteomes" id="UP000827092">
    <property type="component" value="Unassembled WGS sequence"/>
</dbReference>
<evidence type="ECO:0000313" key="12">
    <source>
        <dbReference type="Proteomes" id="UP000827092"/>
    </source>
</evidence>
<dbReference type="SMART" id="SM00406">
    <property type="entry name" value="IGv"/>
    <property type="match status" value="1"/>
</dbReference>